<dbReference type="GeneID" id="104770421"/>
<proteinExistence type="predicted"/>
<protein>
    <submittedName>
        <fullName evidence="10">SNF2 domain-containing protein CLASSY 2-like</fullName>
    </submittedName>
</protein>
<dbReference type="InterPro" id="IPR049730">
    <property type="entry name" value="SNF2/RAD54-like_C"/>
</dbReference>
<dbReference type="Gene3D" id="3.40.50.300">
    <property type="entry name" value="P-loop containing nucleotide triphosphate hydrolases"/>
    <property type="match status" value="1"/>
</dbReference>
<sequence>MKKRRFYGLKHPFDPCPFEFFCSGTWNAVEYIRIEDGKMAIRLLENGYVLEDIRPFQRLRLRSRKATLTDCICLLRPDIDVCVLYPLHEDDFEPVWVDARIVSIERKPHDQSKCSCKINIRIYIDQGCIASDKQRINKDSVLISLNQISILQKFYKEQSTDQFYRWKFSEDCTSLTRTRLSLGKFLPDLSWLAVTSITKSIVFHIRTVQTKIVYQIITDEGSSSSMSLMNITVEDGVPLSKVVQFNPADIVNDSQDPETKQETDCDPEEEEVVELRRSKRRKVRPDRYTGCDSQPDINDGWVRMMPYRSDKLAVVNVESEDEEDGYTNDELYVPLSCLFKKKITNFQEDIPNIRRDQTVLVKRRKGNGLSRKERTSEISVIPFTPVFEAIPLERFGLNANLLGGGGSFSRSHYFDEIDKYRSKVVKYGKKMTEIEEMMEADLCWKGPNHVKSVQKRISRPSRSVVPKTEEQRVFKKVTLSAGAYNKLIDTYMNNIEVTIAAKDEPTSVVEQWEELKKTNFVSKLHRDMEQTSNEDDEGETSENEMLWREMELCLASSYILDDNEARVGNEAFEKARIGCEHEYRLDEEIGMCCRLCGHVGTEIKHVSAPFAEHKKWTIETKQIEEHDLKTKLGHKEAERKDFTMSSDSLGLLAAEESDNVWALIPQLKRKLHMHQQRAFEFLWRNIAGYVEPALMDPTSDKIGGCVISHTPGAGKTFLIIAFLTSYLKLFPGKRPLVLAPKTTLYTWYKEFIKWEIPVPVHLIHGRRTYSTFKHNSTVQFNGVPKPSKDVMHVLDCLEKIQKWHAHPSVLVMGYTSFLTLMREDSKFAHRKYMAKVLRESPGLLVLDEGHNPRSTKSRLRKGLMKVGTDLRILLSGTLFQNNFCEYFNTLCLARPKFIHEVLMELDQKYKTRQGVKKAPHLLENRARKLFIDIIAKKIDASVGDERLQGLNMLKNMTNSFIDNYEGSGCGSGDALPGLQIYTLLMNSTDVQHKILAKLQDVIDSYYGYPLEVELQTTLAAIHPWLVTTSNCCTKFFNPQELVEIEKVKHDAKKGSKVMFVLNLVYRVVKREKILIFCHNIAPIRLFIELFENVFRWQRGREILTLTGDLELFERGRVIDKFEELGNPSRVLLASITACAEGISLTAASRVIMLDSEWNPSKTKQAIARAFRPGQQKVVYVYQLLSRGTLEEDKYRRTTWKEWVSSMIFSEEFVEDPSLWQAEKIEDDVLREIVGEDRVKSFHMIMKNEKASTG</sequence>
<dbReference type="PANTHER" id="PTHR45821:SF2">
    <property type="entry name" value="SNF2 DOMAIN-CONTAINING PROTEIN CLASSY 2"/>
    <property type="match status" value="1"/>
</dbReference>
<evidence type="ECO:0000256" key="2">
    <source>
        <dbReference type="ARBA" id="ARBA00022741"/>
    </source>
</evidence>
<dbReference type="InterPro" id="IPR001650">
    <property type="entry name" value="Helicase_C-like"/>
</dbReference>
<dbReference type="CDD" id="cd18793">
    <property type="entry name" value="SF2_C_SNF"/>
    <property type="match status" value="1"/>
</dbReference>
<dbReference type="Proteomes" id="UP000694864">
    <property type="component" value="Chromosome 20"/>
</dbReference>
<dbReference type="InterPro" id="IPR044567">
    <property type="entry name" value="CLSY/DRD1"/>
</dbReference>
<keyword evidence="2" id="KW-0547">Nucleotide-binding</keyword>
<dbReference type="PROSITE" id="PS51194">
    <property type="entry name" value="HELICASE_CTER"/>
    <property type="match status" value="1"/>
</dbReference>
<feature type="domain" description="Helicase ATP-binding" evidence="7">
    <location>
        <begin position="696"/>
        <end position="896"/>
    </location>
</feature>
<dbReference type="RefSeq" id="XP_010493147.1">
    <property type="nucleotide sequence ID" value="XM_010494845.2"/>
</dbReference>
<dbReference type="CDD" id="cd18007">
    <property type="entry name" value="DEXHc_ATRX-like"/>
    <property type="match status" value="1"/>
</dbReference>
<evidence type="ECO:0000259" key="7">
    <source>
        <dbReference type="PROSITE" id="PS51192"/>
    </source>
</evidence>
<evidence type="ECO:0000256" key="4">
    <source>
        <dbReference type="ARBA" id="ARBA00022806"/>
    </source>
</evidence>
<reference evidence="9" key="1">
    <citation type="journal article" date="2014" name="Nat. Commun.">
        <title>The emerging biofuel crop Camelina sativa retains a highly undifferentiated hexaploid genome structure.</title>
        <authorList>
            <person name="Kagale S."/>
            <person name="Koh C."/>
            <person name="Nixon J."/>
            <person name="Bollina V."/>
            <person name="Clarke W.E."/>
            <person name="Tuteja R."/>
            <person name="Spillane C."/>
            <person name="Robinson S.J."/>
            <person name="Links M.G."/>
            <person name="Clarke C."/>
            <person name="Higgins E.E."/>
            <person name="Huebert T."/>
            <person name="Sharpe A.G."/>
            <person name="Parkin I.A."/>
        </authorList>
    </citation>
    <scope>NUCLEOTIDE SEQUENCE [LARGE SCALE GENOMIC DNA]</scope>
    <source>
        <strain evidence="9">cv. DH55</strain>
    </source>
</reference>
<comment type="subcellular location">
    <subcellularLocation>
        <location evidence="1">Nucleus</location>
    </subcellularLocation>
</comment>
<dbReference type="InterPro" id="IPR038718">
    <property type="entry name" value="SNF2-like_sf"/>
</dbReference>
<evidence type="ECO:0000259" key="8">
    <source>
        <dbReference type="PROSITE" id="PS51194"/>
    </source>
</evidence>
<dbReference type="InterPro" id="IPR014001">
    <property type="entry name" value="Helicase_ATP-bd"/>
</dbReference>
<dbReference type="Pfam" id="PF00176">
    <property type="entry name" value="SNF2-rel_dom"/>
    <property type="match status" value="1"/>
</dbReference>
<keyword evidence="9" id="KW-1185">Reference proteome</keyword>
<evidence type="ECO:0000256" key="6">
    <source>
        <dbReference type="ARBA" id="ARBA00023242"/>
    </source>
</evidence>
<keyword evidence="6" id="KW-0539">Nucleus</keyword>
<gene>
    <name evidence="10" type="primary">LOC104770421</name>
</gene>
<evidence type="ECO:0000256" key="5">
    <source>
        <dbReference type="ARBA" id="ARBA00022840"/>
    </source>
</evidence>
<organism evidence="9 10">
    <name type="scientific">Camelina sativa</name>
    <name type="common">False flax</name>
    <name type="synonym">Myagrum sativum</name>
    <dbReference type="NCBI Taxonomy" id="90675"/>
    <lineage>
        <taxon>Eukaryota</taxon>
        <taxon>Viridiplantae</taxon>
        <taxon>Streptophyta</taxon>
        <taxon>Embryophyta</taxon>
        <taxon>Tracheophyta</taxon>
        <taxon>Spermatophyta</taxon>
        <taxon>Magnoliopsida</taxon>
        <taxon>eudicotyledons</taxon>
        <taxon>Gunneridae</taxon>
        <taxon>Pentapetalae</taxon>
        <taxon>rosids</taxon>
        <taxon>malvids</taxon>
        <taxon>Brassicales</taxon>
        <taxon>Brassicaceae</taxon>
        <taxon>Camelineae</taxon>
        <taxon>Camelina</taxon>
    </lineage>
</organism>
<reference evidence="10" key="2">
    <citation type="submission" date="2025-08" db="UniProtKB">
        <authorList>
            <consortium name="RefSeq"/>
        </authorList>
    </citation>
    <scope>IDENTIFICATION</scope>
    <source>
        <tissue evidence="10">Leaf</tissue>
    </source>
</reference>
<dbReference type="InterPro" id="IPR027417">
    <property type="entry name" value="P-loop_NTPase"/>
</dbReference>
<dbReference type="Gene3D" id="3.40.50.10810">
    <property type="entry name" value="Tandem AAA-ATPase domain"/>
    <property type="match status" value="1"/>
</dbReference>
<feature type="domain" description="Helicase C-terminal" evidence="8">
    <location>
        <begin position="1059"/>
        <end position="1224"/>
    </location>
</feature>
<dbReference type="SMART" id="SM00490">
    <property type="entry name" value="HELICc"/>
    <property type="match status" value="1"/>
</dbReference>
<dbReference type="SUPFAM" id="SSF52540">
    <property type="entry name" value="P-loop containing nucleoside triphosphate hydrolases"/>
    <property type="match status" value="2"/>
</dbReference>
<evidence type="ECO:0000256" key="3">
    <source>
        <dbReference type="ARBA" id="ARBA00022801"/>
    </source>
</evidence>
<dbReference type="SMART" id="SM00487">
    <property type="entry name" value="DEXDc"/>
    <property type="match status" value="1"/>
</dbReference>
<evidence type="ECO:0000313" key="9">
    <source>
        <dbReference type="Proteomes" id="UP000694864"/>
    </source>
</evidence>
<name>A0ABM0XZB0_CAMSA</name>
<keyword evidence="5" id="KW-0067">ATP-binding</keyword>
<evidence type="ECO:0000256" key="1">
    <source>
        <dbReference type="ARBA" id="ARBA00004123"/>
    </source>
</evidence>
<dbReference type="Pfam" id="PF00271">
    <property type="entry name" value="Helicase_C"/>
    <property type="match status" value="1"/>
</dbReference>
<dbReference type="PROSITE" id="PS51192">
    <property type="entry name" value="HELICASE_ATP_BIND_1"/>
    <property type="match status" value="1"/>
</dbReference>
<accession>A0ABM0XZB0</accession>
<evidence type="ECO:0000313" key="10">
    <source>
        <dbReference type="RefSeq" id="XP_010493147.1"/>
    </source>
</evidence>
<keyword evidence="4" id="KW-0347">Helicase</keyword>
<dbReference type="PANTHER" id="PTHR45821">
    <property type="entry name" value="SNF2 DOMAIN-CONTAINING PROTEIN CLASSY 2-RELATED"/>
    <property type="match status" value="1"/>
</dbReference>
<dbReference type="InterPro" id="IPR000330">
    <property type="entry name" value="SNF2_N"/>
</dbReference>
<keyword evidence="3" id="KW-0378">Hydrolase</keyword>